<keyword evidence="2" id="KW-0238">DNA-binding</keyword>
<proteinExistence type="predicted"/>
<evidence type="ECO:0000313" key="5">
    <source>
        <dbReference type="EMBL" id="MDH2133347.1"/>
    </source>
</evidence>
<dbReference type="SUPFAM" id="SSF46689">
    <property type="entry name" value="Homeodomain-like"/>
    <property type="match status" value="2"/>
</dbReference>
<dbReference type="Proteomes" id="UP001162318">
    <property type="component" value="Unassembled WGS sequence"/>
</dbReference>
<evidence type="ECO:0000256" key="3">
    <source>
        <dbReference type="ARBA" id="ARBA00023163"/>
    </source>
</evidence>
<dbReference type="AlphaFoldDB" id="A0AA43BE06"/>
<dbReference type="PROSITE" id="PS01124">
    <property type="entry name" value="HTH_ARAC_FAMILY_2"/>
    <property type="match status" value="1"/>
</dbReference>
<evidence type="ECO:0000313" key="6">
    <source>
        <dbReference type="Proteomes" id="UP001162318"/>
    </source>
</evidence>
<sequence>MAMASERSKIQPNGTILPCQPLTTAYFHVEDSIIANGIRADIRHFAWDRSCDAIFEPNSHYLDYSLGPRARGSRLFPDGRRHAPPFGEVSYLPKGSQFAARCEPSEYRIFCLTFESHAADQLFENDTLPSSLPPCFDVKAPWILNGMSRLAHEVRHPGFAPAIMVETIALSLVIDLCRHLQIPHKSDVETDQRMADWRLRRLQERIEAELAGPLSIVDLATECGVSSRHLARIFKNTVGKTLGSYIADARIARAKRELMQDGALIKVIAGNCGFQSAAAFSAAFRNATGLSPGIPEGYTIQLDRTRAGADAIAPAPDSRFRRSLPISVSVRALGIFSPIASGGLAHVGYCPHNMAPGNRP</sequence>
<evidence type="ECO:0000256" key="1">
    <source>
        <dbReference type="ARBA" id="ARBA00023015"/>
    </source>
</evidence>
<comment type="caution">
    <text evidence="5">The sequence shown here is derived from an EMBL/GenBank/DDBJ whole genome shotgun (WGS) entry which is preliminary data.</text>
</comment>
<dbReference type="RefSeq" id="WP_279728608.1">
    <property type="nucleotide sequence ID" value="NZ_JAOCKX010000033.1"/>
</dbReference>
<dbReference type="GO" id="GO:0003700">
    <property type="term" value="F:DNA-binding transcription factor activity"/>
    <property type="evidence" value="ECO:0007669"/>
    <property type="project" value="InterPro"/>
</dbReference>
<dbReference type="Pfam" id="PF12833">
    <property type="entry name" value="HTH_18"/>
    <property type="match status" value="1"/>
</dbReference>
<dbReference type="InterPro" id="IPR018060">
    <property type="entry name" value="HTH_AraC"/>
</dbReference>
<dbReference type="EMBL" id="JAOCKX010000033">
    <property type="protein sequence ID" value="MDH2133347.1"/>
    <property type="molecule type" value="Genomic_DNA"/>
</dbReference>
<dbReference type="InterPro" id="IPR050204">
    <property type="entry name" value="AraC_XylS_family_regulators"/>
</dbReference>
<evidence type="ECO:0000259" key="4">
    <source>
        <dbReference type="PROSITE" id="PS01124"/>
    </source>
</evidence>
<reference evidence="5" key="1">
    <citation type="submission" date="2022-09" db="EMBL/GenBank/DDBJ databases">
        <title>Intensive care unit water sources are persistently colonized with multi-drug resistant bacteria and are the site of extensive horizontal gene transfer of antibiotic resistance genes.</title>
        <authorList>
            <person name="Diorio-Toth L."/>
        </authorList>
    </citation>
    <scope>NUCLEOTIDE SEQUENCE</scope>
    <source>
        <strain evidence="5">GD03659</strain>
    </source>
</reference>
<dbReference type="PANTHER" id="PTHR46796">
    <property type="entry name" value="HTH-TYPE TRANSCRIPTIONAL ACTIVATOR RHAS-RELATED"/>
    <property type="match status" value="1"/>
</dbReference>
<keyword evidence="3" id="KW-0804">Transcription</keyword>
<keyword evidence="1" id="KW-0805">Transcription regulation</keyword>
<dbReference type="InterPro" id="IPR009057">
    <property type="entry name" value="Homeodomain-like_sf"/>
</dbReference>
<dbReference type="Gene3D" id="1.10.10.60">
    <property type="entry name" value="Homeodomain-like"/>
    <property type="match status" value="2"/>
</dbReference>
<gene>
    <name evidence="5" type="ORF">N5J77_19635</name>
</gene>
<protein>
    <submittedName>
        <fullName evidence="5">AraC family transcriptional regulator</fullName>
    </submittedName>
</protein>
<dbReference type="SMART" id="SM00342">
    <property type="entry name" value="HTH_ARAC"/>
    <property type="match status" value="1"/>
</dbReference>
<evidence type="ECO:0000256" key="2">
    <source>
        <dbReference type="ARBA" id="ARBA00023125"/>
    </source>
</evidence>
<accession>A0AA43BE06</accession>
<name>A0AA43BE06_SPHYA</name>
<organism evidence="5 6">
    <name type="scientific">Sphingobium yanoikuyae</name>
    <name type="common">Sphingomonas yanoikuyae</name>
    <dbReference type="NCBI Taxonomy" id="13690"/>
    <lineage>
        <taxon>Bacteria</taxon>
        <taxon>Pseudomonadati</taxon>
        <taxon>Pseudomonadota</taxon>
        <taxon>Alphaproteobacteria</taxon>
        <taxon>Sphingomonadales</taxon>
        <taxon>Sphingomonadaceae</taxon>
        <taxon>Sphingobium</taxon>
    </lineage>
</organism>
<feature type="domain" description="HTH araC/xylS-type" evidence="4">
    <location>
        <begin position="200"/>
        <end position="292"/>
    </location>
</feature>
<dbReference type="GO" id="GO:0043565">
    <property type="term" value="F:sequence-specific DNA binding"/>
    <property type="evidence" value="ECO:0007669"/>
    <property type="project" value="InterPro"/>
</dbReference>